<sequence>DLEQTELDRNGNLAAQLAELLNCLNRSRCLLILDNVESILQGGERAGVYRSGYEEYGQLLSQLAQSRHQSCILLTSREKPKEFNILEGENLPVKSLVLAGIDDRSGAEIATQRGTLVASEREWQQLVTHYAGNPLAIKMVSAAIIDLLGGNVASFLSQLETDRITLLFDDIRDLLKQQFDRLSDSEKQVMYWLAIEREFVSLTELQQNLINLRAQQNLLEILRSLSRRSLVETAANTTAQIQFSQQPVVMEYITERIVEGVYQELGSGQSGNLLQNHALLKAQSKDYIRQTQARLILDEIVTYLPGNKSQIESRLRDFLSTLPDRADYTAGNLVNLLVRIDADLSDLDLSGMSIWQAYLKDTILHRVNFTNADLHGSVFADRVGSVFSLALSPDDRILATGDVNGNVNLWHLATGQLLWHTTWQVTKKENSN</sequence>
<dbReference type="AlphaFoldDB" id="A0A2T1FIT7"/>
<evidence type="ECO:0000313" key="3">
    <source>
        <dbReference type="Proteomes" id="UP000238937"/>
    </source>
</evidence>
<feature type="repeat" description="WD" evidence="1">
    <location>
        <begin position="379"/>
        <end position="420"/>
    </location>
</feature>
<dbReference type="Proteomes" id="UP000238937">
    <property type="component" value="Unassembled WGS sequence"/>
</dbReference>
<dbReference type="InterPro" id="IPR015943">
    <property type="entry name" value="WD40/YVTN_repeat-like_dom_sf"/>
</dbReference>
<dbReference type="PROSITE" id="PS50294">
    <property type="entry name" value="WD_REPEATS_REGION"/>
    <property type="match status" value="1"/>
</dbReference>
<evidence type="ECO:0000313" key="2">
    <source>
        <dbReference type="EMBL" id="PSB44907.1"/>
    </source>
</evidence>
<dbReference type="Gene3D" id="2.130.10.10">
    <property type="entry name" value="YVTN repeat-like/Quinoprotein amine dehydrogenase"/>
    <property type="match status" value="1"/>
</dbReference>
<feature type="non-terminal residue" evidence="2">
    <location>
        <position position="1"/>
    </location>
</feature>
<evidence type="ECO:0000256" key="1">
    <source>
        <dbReference type="PROSITE-ProRule" id="PRU00221"/>
    </source>
</evidence>
<dbReference type="InterPro" id="IPR036322">
    <property type="entry name" value="WD40_repeat_dom_sf"/>
</dbReference>
<dbReference type="RefSeq" id="WP_181244031.1">
    <property type="nucleotide sequence ID" value="NZ_PVWO01000511.1"/>
</dbReference>
<dbReference type="InterPro" id="IPR001680">
    <property type="entry name" value="WD40_rpt"/>
</dbReference>
<protein>
    <submittedName>
        <fullName evidence="2">Uncharacterized protein</fullName>
    </submittedName>
</protein>
<dbReference type="SUPFAM" id="SSF50978">
    <property type="entry name" value="WD40 repeat-like"/>
    <property type="match status" value="1"/>
</dbReference>
<organism evidence="2 3">
    <name type="scientific">Chamaesiphon polymorphus CCALA 037</name>
    <dbReference type="NCBI Taxonomy" id="2107692"/>
    <lineage>
        <taxon>Bacteria</taxon>
        <taxon>Bacillati</taxon>
        <taxon>Cyanobacteriota</taxon>
        <taxon>Cyanophyceae</taxon>
        <taxon>Gomontiellales</taxon>
        <taxon>Chamaesiphonaceae</taxon>
        <taxon>Chamaesiphon</taxon>
    </lineage>
</organism>
<dbReference type="InterPro" id="IPR001646">
    <property type="entry name" value="5peptide_repeat"/>
</dbReference>
<dbReference type="EMBL" id="PVWO01000511">
    <property type="protein sequence ID" value="PSB44907.1"/>
    <property type="molecule type" value="Genomic_DNA"/>
</dbReference>
<dbReference type="PROSITE" id="PS50082">
    <property type="entry name" value="WD_REPEATS_2"/>
    <property type="match status" value="1"/>
</dbReference>
<proteinExistence type="predicted"/>
<dbReference type="InterPro" id="IPR027417">
    <property type="entry name" value="P-loop_NTPase"/>
</dbReference>
<comment type="caution">
    <text evidence="2">The sequence shown here is derived from an EMBL/GenBank/DDBJ whole genome shotgun (WGS) entry which is preliminary data.</text>
</comment>
<accession>A0A2T1FIT7</accession>
<gene>
    <name evidence="2" type="ORF">C7B77_25440</name>
</gene>
<reference evidence="2 3" key="1">
    <citation type="submission" date="2018-03" db="EMBL/GenBank/DDBJ databases">
        <title>The ancient ancestry and fast evolution of plastids.</title>
        <authorList>
            <person name="Moore K.R."/>
            <person name="Magnabosco C."/>
            <person name="Momper L."/>
            <person name="Gold D.A."/>
            <person name="Bosak T."/>
            <person name="Fournier G.P."/>
        </authorList>
    </citation>
    <scope>NUCLEOTIDE SEQUENCE [LARGE SCALE GENOMIC DNA]</scope>
    <source>
        <strain evidence="2 3">CCALA 037</strain>
    </source>
</reference>
<keyword evidence="3" id="KW-1185">Reference proteome</keyword>
<dbReference type="Pfam" id="PF00805">
    <property type="entry name" value="Pentapeptide"/>
    <property type="match status" value="1"/>
</dbReference>
<dbReference type="SUPFAM" id="SSF52540">
    <property type="entry name" value="P-loop containing nucleoside triphosphate hydrolases"/>
    <property type="match status" value="1"/>
</dbReference>
<keyword evidence="1" id="KW-0853">WD repeat</keyword>
<name>A0A2T1FIT7_9CYAN</name>